<evidence type="ECO:0000256" key="2">
    <source>
        <dbReference type="ARBA" id="ARBA00022475"/>
    </source>
</evidence>
<dbReference type="PANTHER" id="PTHR34697:SF2">
    <property type="entry name" value="PHOSPHATIDYLGLYCEROL LYSYLTRANSFERASE"/>
    <property type="match status" value="1"/>
</dbReference>
<dbReference type="EMBL" id="RXOF01000003">
    <property type="protein sequence ID" value="RTQ51464.1"/>
    <property type="molecule type" value="Genomic_DNA"/>
</dbReference>
<keyword evidence="5" id="KW-0472">Membrane</keyword>
<dbReference type="InterPro" id="IPR051211">
    <property type="entry name" value="PG_lysyltransferase"/>
</dbReference>
<dbReference type="GO" id="GO:0055091">
    <property type="term" value="P:phospholipid homeostasis"/>
    <property type="evidence" value="ECO:0007669"/>
    <property type="project" value="TreeGrafter"/>
</dbReference>
<evidence type="ECO:0000259" key="6">
    <source>
        <dbReference type="Pfam" id="PF09924"/>
    </source>
</evidence>
<dbReference type="GO" id="GO:0005886">
    <property type="term" value="C:plasma membrane"/>
    <property type="evidence" value="ECO:0007669"/>
    <property type="project" value="UniProtKB-SubCell"/>
</dbReference>
<organism evidence="7 8">
    <name type="scientific">Hymenobacter gummosus</name>
    <dbReference type="NCBI Taxonomy" id="1776032"/>
    <lineage>
        <taxon>Bacteria</taxon>
        <taxon>Pseudomonadati</taxon>
        <taxon>Bacteroidota</taxon>
        <taxon>Cytophagia</taxon>
        <taxon>Cytophagales</taxon>
        <taxon>Hymenobacteraceae</taxon>
        <taxon>Hymenobacter</taxon>
    </lineage>
</organism>
<dbReference type="InterPro" id="IPR024320">
    <property type="entry name" value="LPG_synthase_C"/>
</dbReference>
<evidence type="ECO:0000256" key="3">
    <source>
        <dbReference type="ARBA" id="ARBA00022692"/>
    </source>
</evidence>
<evidence type="ECO:0000313" key="7">
    <source>
        <dbReference type="EMBL" id="RTQ51464.1"/>
    </source>
</evidence>
<dbReference type="Proteomes" id="UP000282184">
    <property type="component" value="Unassembled WGS sequence"/>
</dbReference>
<keyword evidence="4" id="KW-1133">Transmembrane helix</keyword>
<keyword evidence="2" id="KW-1003">Cell membrane</keyword>
<protein>
    <submittedName>
        <fullName evidence="7">DUF2156 domain-containing protein</fullName>
    </submittedName>
</protein>
<dbReference type="AlphaFoldDB" id="A0A3S0QJ97"/>
<evidence type="ECO:0000256" key="1">
    <source>
        <dbReference type="ARBA" id="ARBA00004651"/>
    </source>
</evidence>
<keyword evidence="3" id="KW-0812">Transmembrane</keyword>
<keyword evidence="8" id="KW-1185">Reference proteome</keyword>
<evidence type="ECO:0000313" key="8">
    <source>
        <dbReference type="Proteomes" id="UP000282184"/>
    </source>
</evidence>
<comment type="subcellular location">
    <subcellularLocation>
        <location evidence="1">Cell membrane</location>
        <topology evidence="1">Multi-pass membrane protein</topology>
    </subcellularLocation>
</comment>
<dbReference type="PANTHER" id="PTHR34697">
    <property type="entry name" value="PHOSPHATIDYLGLYCEROL LYSYLTRANSFERASE"/>
    <property type="match status" value="1"/>
</dbReference>
<accession>A0A3S0QJ97</accession>
<evidence type="ECO:0000256" key="4">
    <source>
        <dbReference type="ARBA" id="ARBA00022989"/>
    </source>
</evidence>
<comment type="caution">
    <text evidence="7">The sequence shown here is derived from an EMBL/GenBank/DDBJ whole genome shotgun (WGS) entry which is preliminary data.</text>
</comment>
<name>A0A3S0QJ97_9BACT</name>
<dbReference type="OrthoDB" id="181459at2"/>
<gene>
    <name evidence="7" type="ORF">EJV47_06580</name>
</gene>
<proteinExistence type="predicted"/>
<dbReference type="GO" id="GO:0016755">
    <property type="term" value="F:aminoacyltransferase activity"/>
    <property type="evidence" value="ECO:0007669"/>
    <property type="project" value="TreeGrafter"/>
</dbReference>
<reference evidence="7 8" key="1">
    <citation type="submission" date="2018-12" db="EMBL/GenBank/DDBJ databases">
        <title>Hymenobacter gummosus sp. nov., isolated from a spring.</title>
        <authorList>
            <person name="Nie L."/>
        </authorList>
    </citation>
    <scope>NUCLEOTIDE SEQUENCE [LARGE SCALE GENOMIC DNA]</scope>
    <source>
        <strain evidence="7 8">KCTC 52166</strain>
    </source>
</reference>
<dbReference type="Pfam" id="PF09924">
    <property type="entry name" value="LPG_synthase_C"/>
    <property type="match status" value="1"/>
</dbReference>
<sequence length="367" mass="40860">MPRPRWPRYFRVLTPPLTTGPPRLAWWRGPELTCTPFVLLPPPMTTEARLEQLRRCAADPNAYATLQPGLQYFDHPAGFVAYRRALAGPVVLGDPVAEPARLPELLAAFRRAHPRSVFGYLSEAGAAALARAEGRRLRFVRIGVERCLELQREAAFSPAILGALKKARKARLEVVERDLNALTPAEYAQLQAINAQFIRLSPAKKEIGFISRALQLAPEPDVRFFVIQAGAEAQPIGFCVLDPWYEGARLKGYQLHQFRLLPTKIWGVFLSVVATLAEQLRTEGHAALSLGGCIGAACQGAQPLPASAVYDYCRDTTFRLIDRYHPLTNLSRNKFEFAGPDLPRYLAAPHRLPLLPLLRLARANHIL</sequence>
<evidence type="ECO:0000256" key="5">
    <source>
        <dbReference type="ARBA" id="ARBA00023136"/>
    </source>
</evidence>
<feature type="domain" description="Phosphatidylglycerol lysyltransferase C-terminal" evidence="6">
    <location>
        <begin position="58"/>
        <end position="347"/>
    </location>
</feature>